<keyword evidence="1" id="KW-0732">Signal</keyword>
<gene>
    <name evidence="2" type="ORF">H4W29_002233</name>
</gene>
<comment type="caution">
    <text evidence="2">The sequence shown here is derived from an EMBL/GenBank/DDBJ whole genome shotgun (WGS) entry which is preliminary data.</text>
</comment>
<proteinExistence type="predicted"/>
<protein>
    <recommendedName>
        <fullName evidence="4">DUF3108 domain-containing protein</fullName>
    </recommendedName>
</protein>
<dbReference type="InterPro" id="IPR021457">
    <property type="entry name" value="DUF3108"/>
</dbReference>
<evidence type="ECO:0008006" key="4">
    <source>
        <dbReference type="Google" id="ProtNLM"/>
    </source>
</evidence>
<dbReference type="Proteomes" id="UP000620262">
    <property type="component" value="Unassembled WGS sequence"/>
</dbReference>
<feature type="signal peptide" evidence="1">
    <location>
        <begin position="1"/>
        <end position="23"/>
    </location>
</feature>
<reference evidence="2 3" key="1">
    <citation type="submission" date="2020-10" db="EMBL/GenBank/DDBJ databases">
        <title>Sequencing the genomes of 1000 actinobacteria strains.</title>
        <authorList>
            <person name="Klenk H.-P."/>
        </authorList>
    </citation>
    <scope>NUCLEOTIDE SEQUENCE [LARGE SCALE GENOMIC DNA]</scope>
    <source>
        <strain evidence="2 3">DSM 7307</strain>
    </source>
</reference>
<evidence type="ECO:0000313" key="3">
    <source>
        <dbReference type="Proteomes" id="UP000620262"/>
    </source>
</evidence>
<sequence>MAHLGRRILVSAFAALLALPAGASEVQHRTEYRVALAGLTIARAAFLTKIEDDHSYKIDGDIKSAGLADLVTDILAKTSVTGVVRNDRLQAAKYVLYYKTGKKVRTYEVSYRDGNIVSATTTPEPRRPKEWIPVTQGDMRSVLDPISGLIFTGDTDVCSQKLPIFDGETRMDLVLSPKGDEDFSTDGFKGKATVCGVRFIPRSGYKKGRKDLVYLSKSNRMEIWFAKAEAANVYAPVYVRIPTEYGTVTIRAVKYGRVNS</sequence>
<feature type="chain" id="PRO_5046974383" description="DUF3108 domain-containing protein" evidence="1">
    <location>
        <begin position="24"/>
        <end position="260"/>
    </location>
</feature>
<organism evidence="2 3">
    <name type="scientific">Rhizobium viscosum</name>
    <name type="common">Arthrobacter viscosus</name>
    <dbReference type="NCBI Taxonomy" id="1673"/>
    <lineage>
        <taxon>Bacteria</taxon>
        <taxon>Pseudomonadati</taxon>
        <taxon>Pseudomonadota</taxon>
        <taxon>Alphaproteobacteria</taxon>
        <taxon>Hyphomicrobiales</taxon>
        <taxon>Rhizobiaceae</taxon>
        <taxon>Rhizobium/Agrobacterium group</taxon>
        <taxon>Rhizobium</taxon>
    </lineage>
</organism>
<evidence type="ECO:0000313" key="2">
    <source>
        <dbReference type="EMBL" id="MBE1505052.1"/>
    </source>
</evidence>
<dbReference type="EMBL" id="JADBEC010000001">
    <property type="protein sequence ID" value="MBE1505052.1"/>
    <property type="molecule type" value="Genomic_DNA"/>
</dbReference>
<keyword evidence="3" id="KW-1185">Reference proteome</keyword>
<accession>A0ABR9IPD3</accession>
<name>A0ABR9IPD3_RHIVS</name>
<evidence type="ECO:0000256" key="1">
    <source>
        <dbReference type="SAM" id="SignalP"/>
    </source>
</evidence>
<dbReference type="Pfam" id="PF11306">
    <property type="entry name" value="DUF3108"/>
    <property type="match status" value="1"/>
</dbReference>
<dbReference type="RefSeq" id="WP_192728972.1">
    <property type="nucleotide sequence ID" value="NZ_BAAAVL010000007.1"/>
</dbReference>